<name>A0A086A3T3_9FLAO</name>
<gene>
    <name evidence="1" type="ORF">IW15_16525</name>
</gene>
<dbReference type="OrthoDB" id="1359725at2"/>
<dbReference type="EMBL" id="JPRH01000007">
    <property type="protein sequence ID" value="KFF11347.1"/>
    <property type="molecule type" value="Genomic_DNA"/>
</dbReference>
<evidence type="ECO:0000313" key="2">
    <source>
        <dbReference type="Proteomes" id="UP000028705"/>
    </source>
</evidence>
<protein>
    <submittedName>
        <fullName evidence="1">Uncharacterized protein</fullName>
    </submittedName>
</protein>
<comment type="caution">
    <text evidence="1">The sequence shown here is derived from an EMBL/GenBank/DDBJ whole genome shotgun (WGS) entry which is preliminary data.</text>
</comment>
<reference evidence="1 2" key="1">
    <citation type="submission" date="2014-07" db="EMBL/GenBank/DDBJ databases">
        <title>Genome of Chryseobacterium soli DSM 19298.</title>
        <authorList>
            <person name="Stropko S.J."/>
            <person name="Pipes S.E."/>
            <person name="Newman J."/>
        </authorList>
    </citation>
    <scope>NUCLEOTIDE SEQUENCE [LARGE SCALE GENOMIC DNA]</scope>
    <source>
        <strain evidence="1 2">DSM 19298</strain>
    </source>
</reference>
<proteinExistence type="predicted"/>
<dbReference type="AlphaFoldDB" id="A0A086A3T3"/>
<dbReference type="RefSeq" id="WP_034713346.1">
    <property type="nucleotide sequence ID" value="NZ_JPRH01000007.1"/>
</dbReference>
<sequence length="165" mass="19453">MKKMILLIGGVFLFNCQKKHKNESGLNDNLYIVLLDYQKKNPIPSDDEIKKKRIFINPKDAKYVFEVIIDKNEKDTLLSVTLESRGVKRENSSYGIYSDKNLKPTYIIDENKIGKNFIKEYKQRNLDTFTFKDLVIDDTMYPVYFYKAARNKLILYDSMRGNVKK</sequence>
<accession>A0A086A3T3</accession>
<evidence type="ECO:0000313" key="1">
    <source>
        <dbReference type="EMBL" id="KFF11347.1"/>
    </source>
</evidence>
<organism evidence="1 2">
    <name type="scientific">Chryseobacterium soli</name>
    <dbReference type="NCBI Taxonomy" id="445961"/>
    <lineage>
        <taxon>Bacteria</taxon>
        <taxon>Pseudomonadati</taxon>
        <taxon>Bacteroidota</taxon>
        <taxon>Flavobacteriia</taxon>
        <taxon>Flavobacteriales</taxon>
        <taxon>Weeksellaceae</taxon>
        <taxon>Chryseobacterium group</taxon>
        <taxon>Chryseobacterium</taxon>
    </lineage>
</organism>
<dbReference type="eggNOG" id="ENOG5034CB3">
    <property type="taxonomic scope" value="Bacteria"/>
</dbReference>
<dbReference type="Proteomes" id="UP000028705">
    <property type="component" value="Unassembled WGS sequence"/>
</dbReference>
<keyword evidence="2" id="KW-1185">Reference proteome</keyword>